<comment type="similarity">
    <text evidence="1">Belongs to the ROK (NagC/XylR) family.</text>
</comment>
<dbReference type="PANTHER" id="PTHR18964:SF149">
    <property type="entry name" value="BIFUNCTIONAL UDP-N-ACETYLGLUCOSAMINE 2-EPIMERASE_N-ACETYLMANNOSAMINE KINASE"/>
    <property type="match status" value="1"/>
</dbReference>
<comment type="caution">
    <text evidence="2">The sequence shown here is derived from an EMBL/GenBank/DDBJ whole genome shotgun (WGS) entry which is preliminary data.</text>
</comment>
<reference evidence="3" key="1">
    <citation type="journal article" date="2019" name="Int. J. Syst. Evol. Microbiol.">
        <title>The Global Catalogue of Microorganisms (GCM) 10K type strain sequencing project: providing services to taxonomists for standard genome sequencing and annotation.</title>
        <authorList>
            <consortium name="The Broad Institute Genomics Platform"/>
            <consortium name="The Broad Institute Genome Sequencing Center for Infectious Disease"/>
            <person name="Wu L."/>
            <person name="Ma J."/>
        </authorList>
    </citation>
    <scope>NUCLEOTIDE SEQUENCE [LARGE SCALE GENOMIC DNA]</scope>
    <source>
        <strain evidence="3">KCTC 33576</strain>
    </source>
</reference>
<sequence>MSASHPPHPPTGSTSVILDAIRAAGTISRIGISNVTGLTGATVSTAVRRLIDDGLVLEVGRAESTGGKPRVLLQLNADAYYALGVHLDHGAITYALTDLAGAPISGMTRPGAGQVTPRTVVERMSHEVTELITQAQVDRERVLGIGLVSPGPLTSQTGMHLTPPFMRSWEDYPLDSELSRLSGFPVLLENDATAAAIGEYWTGGTEREGSFAALYMSTGIGAGILLSGSPHRGASGNAGEIGHISANVTGPKCWCGARGCIESYGGPAALVTRAQERGLLPGIATGPDPALDTVAVDQTSIAEQFATLAQLSRSGDAAATELLEESIPYIAHAAHILANTLDLRLLMLSGTSFGAASHIYLPAIREALDNSFFARDNHPVEVRVSQSADTAAAIGGAALVLQSEFVPERSSTLASKVRKTEDVSEHPAP</sequence>
<dbReference type="Pfam" id="PF13412">
    <property type="entry name" value="HTH_24"/>
    <property type="match status" value="1"/>
</dbReference>
<dbReference type="InterPro" id="IPR049874">
    <property type="entry name" value="ROK_cs"/>
</dbReference>
<dbReference type="InterPro" id="IPR036390">
    <property type="entry name" value="WH_DNA-bd_sf"/>
</dbReference>
<dbReference type="PANTHER" id="PTHR18964">
    <property type="entry name" value="ROK (REPRESSOR, ORF, KINASE) FAMILY"/>
    <property type="match status" value="1"/>
</dbReference>
<dbReference type="Pfam" id="PF00480">
    <property type="entry name" value="ROK"/>
    <property type="match status" value="1"/>
</dbReference>
<accession>A0ABW5XDC9</accession>
<dbReference type="SUPFAM" id="SSF46785">
    <property type="entry name" value="Winged helix' DNA-binding domain"/>
    <property type="match status" value="1"/>
</dbReference>
<proteinExistence type="inferred from homology"/>
<dbReference type="PROSITE" id="PS01125">
    <property type="entry name" value="ROK"/>
    <property type="match status" value="1"/>
</dbReference>
<dbReference type="SUPFAM" id="SSF53067">
    <property type="entry name" value="Actin-like ATPase domain"/>
    <property type="match status" value="1"/>
</dbReference>
<evidence type="ECO:0000313" key="3">
    <source>
        <dbReference type="Proteomes" id="UP001597391"/>
    </source>
</evidence>
<dbReference type="Proteomes" id="UP001597391">
    <property type="component" value="Unassembled WGS sequence"/>
</dbReference>
<name>A0ABW5XDC9_9MICO</name>
<dbReference type="RefSeq" id="WP_377465304.1">
    <property type="nucleotide sequence ID" value="NZ_JBHUOP010000002.1"/>
</dbReference>
<evidence type="ECO:0000256" key="1">
    <source>
        <dbReference type="ARBA" id="ARBA00006479"/>
    </source>
</evidence>
<evidence type="ECO:0000313" key="2">
    <source>
        <dbReference type="EMBL" id="MFD2839753.1"/>
    </source>
</evidence>
<dbReference type="Gene3D" id="3.30.420.40">
    <property type="match status" value="2"/>
</dbReference>
<protein>
    <submittedName>
        <fullName evidence="2">ROK family transcriptional regulator</fullName>
    </submittedName>
</protein>
<keyword evidence="3" id="KW-1185">Reference proteome</keyword>
<dbReference type="InterPro" id="IPR036388">
    <property type="entry name" value="WH-like_DNA-bd_sf"/>
</dbReference>
<dbReference type="Gene3D" id="1.10.10.10">
    <property type="entry name" value="Winged helix-like DNA-binding domain superfamily/Winged helix DNA-binding domain"/>
    <property type="match status" value="1"/>
</dbReference>
<gene>
    <name evidence="2" type="ORF">ACFSYH_04120</name>
</gene>
<dbReference type="InterPro" id="IPR043129">
    <property type="entry name" value="ATPase_NBD"/>
</dbReference>
<dbReference type="InterPro" id="IPR000600">
    <property type="entry name" value="ROK"/>
</dbReference>
<organism evidence="2 3">
    <name type="scientific">Populibacterium corticicola</name>
    <dbReference type="NCBI Taxonomy" id="1812826"/>
    <lineage>
        <taxon>Bacteria</taxon>
        <taxon>Bacillati</taxon>
        <taxon>Actinomycetota</taxon>
        <taxon>Actinomycetes</taxon>
        <taxon>Micrococcales</taxon>
        <taxon>Jonesiaceae</taxon>
        <taxon>Populibacterium</taxon>
    </lineage>
</organism>
<dbReference type="EMBL" id="JBHUOP010000002">
    <property type="protein sequence ID" value="MFD2839753.1"/>
    <property type="molecule type" value="Genomic_DNA"/>
</dbReference>